<dbReference type="EMBL" id="JAVREM010000002">
    <property type="protein sequence ID" value="MDT0317231.1"/>
    <property type="molecule type" value="Genomic_DNA"/>
</dbReference>
<dbReference type="Pfam" id="PF22725">
    <property type="entry name" value="GFO_IDH_MocA_C3"/>
    <property type="match status" value="1"/>
</dbReference>
<accession>A0ABU2LI18</accession>
<evidence type="ECO:0000259" key="3">
    <source>
        <dbReference type="Pfam" id="PF22725"/>
    </source>
</evidence>
<dbReference type="Gene3D" id="3.40.50.720">
    <property type="entry name" value="NAD(P)-binding Rossmann-like Domain"/>
    <property type="match status" value="1"/>
</dbReference>
<evidence type="ECO:0000313" key="5">
    <source>
        <dbReference type="Proteomes" id="UP001183420"/>
    </source>
</evidence>
<dbReference type="InterPro" id="IPR055170">
    <property type="entry name" value="GFO_IDH_MocA-like_dom"/>
</dbReference>
<dbReference type="PANTHER" id="PTHR43818:SF7">
    <property type="entry name" value="DEHYDROGENASE"/>
    <property type="match status" value="1"/>
</dbReference>
<protein>
    <submittedName>
        <fullName evidence="4">Gfo/Idh/MocA family oxidoreductase</fullName>
    </submittedName>
</protein>
<evidence type="ECO:0000313" key="4">
    <source>
        <dbReference type="EMBL" id="MDT0317231.1"/>
    </source>
</evidence>
<evidence type="ECO:0000256" key="1">
    <source>
        <dbReference type="SAM" id="MobiDB-lite"/>
    </source>
</evidence>
<dbReference type="InterPro" id="IPR000683">
    <property type="entry name" value="Gfo/Idh/MocA-like_OxRdtase_N"/>
</dbReference>
<dbReference type="RefSeq" id="WP_311595106.1">
    <property type="nucleotide sequence ID" value="NZ_JAVREM010000002.1"/>
</dbReference>
<feature type="region of interest" description="Disordered" evidence="1">
    <location>
        <begin position="259"/>
        <end position="285"/>
    </location>
</feature>
<reference evidence="5" key="1">
    <citation type="submission" date="2023-07" db="EMBL/GenBank/DDBJ databases">
        <title>30 novel species of actinomycetes from the DSMZ collection.</title>
        <authorList>
            <person name="Nouioui I."/>
        </authorList>
    </citation>
    <scope>NUCLEOTIDE SEQUENCE [LARGE SCALE GENOMIC DNA]</scope>
    <source>
        <strain evidence="5">DSM 44918</strain>
    </source>
</reference>
<feature type="domain" description="GFO/IDH/MocA-like oxidoreductase" evidence="3">
    <location>
        <begin position="179"/>
        <end position="261"/>
    </location>
</feature>
<organism evidence="4 5">
    <name type="scientific">Streptomyces millisiae</name>
    <dbReference type="NCBI Taxonomy" id="3075542"/>
    <lineage>
        <taxon>Bacteria</taxon>
        <taxon>Bacillati</taxon>
        <taxon>Actinomycetota</taxon>
        <taxon>Actinomycetes</taxon>
        <taxon>Kitasatosporales</taxon>
        <taxon>Streptomycetaceae</taxon>
        <taxon>Streptomyces</taxon>
    </lineage>
</organism>
<dbReference type="SUPFAM" id="SSF55347">
    <property type="entry name" value="Glyceraldehyde-3-phosphate dehydrogenase-like, C-terminal domain"/>
    <property type="match status" value="1"/>
</dbReference>
<dbReference type="InterPro" id="IPR036291">
    <property type="entry name" value="NAD(P)-bd_dom_sf"/>
</dbReference>
<dbReference type="InterPro" id="IPR050463">
    <property type="entry name" value="Gfo/Idh/MocA_oxidrdct_glycsds"/>
</dbReference>
<keyword evidence="5" id="KW-1185">Reference proteome</keyword>
<name>A0ABU2LI18_9ACTN</name>
<dbReference type="SUPFAM" id="SSF51735">
    <property type="entry name" value="NAD(P)-binding Rossmann-fold domains"/>
    <property type="match status" value="1"/>
</dbReference>
<dbReference type="PANTHER" id="PTHR43818">
    <property type="entry name" value="BCDNA.GH03377"/>
    <property type="match status" value="1"/>
</dbReference>
<dbReference type="Proteomes" id="UP001183420">
    <property type="component" value="Unassembled WGS sequence"/>
</dbReference>
<evidence type="ECO:0000259" key="2">
    <source>
        <dbReference type="Pfam" id="PF01408"/>
    </source>
</evidence>
<proteinExistence type="predicted"/>
<dbReference type="Pfam" id="PF01408">
    <property type="entry name" value="GFO_IDH_MocA"/>
    <property type="match status" value="1"/>
</dbReference>
<sequence>MTGPRFRALPADGDPLRVLLVGAGGMGRAWLGTVAASPDVTLVGVVDLDPDAATAAADGVPGAVAGTDLAAVAAASGAQAVINVTTPAAHLPVTLQALGLGLPVLGEKPAAASVAEALRLAAAAELAGQLFMVSQSRSHDRHLRRFRDQARRLGPLGVLTTEFFLAPRFGGFRDAMAHPLLLDMAIHPFDAARYVLDAEPVSVYCQEYNPSWSWYAGDAAATAVFEMTGGVRYVYTGSWCSPGLETSWNGGWRLSGAHGTATWDGEGPPRSSLDPAPEPADDGAPGGIAGALAAFVHALRTGTPPRGEIHENLLSLAMVDAAVLSARTDRRVLVAELLDAAHREALAAAGPEREALSSWPSARTPQ</sequence>
<feature type="domain" description="Gfo/Idh/MocA-like oxidoreductase N-terminal" evidence="2">
    <location>
        <begin position="16"/>
        <end position="133"/>
    </location>
</feature>
<gene>
    <name evidence="4" type="ORF">RNC47_02625</name>
</gene>
<dbReference type="Gene3D" id="3.30.360.10">
    <property type="entry name" value="Dihydrodipicolinate Reductase, domain 2"/>
    <property type="match status" value="1"/>
</dbReference>
<comment type="caution">
    <text evidence="4">The sequence shown here is derived from an EMBL/GenBank/DDBJ whole genome shotgun (WGS) entry which is preliminary data.</text>
</comment>